<dbReference type="OrthoDB" id="406704at2759"/>
<feature type="region of interest" description="Disordered" evidence="1">
    <location>
        <begin position="1"/>
        <end position="20"/>
    </location>
</feature>
<keyword evidence="3" id="KW-1185">Reference proteome</keyword>
<dbReference type="EMBL" id="CAJNNV010024911">
    <property type="protein sequence ID" value="CAE8611098.1"/>
    <property type="molecule type" value="Genomic_DNA"/>
</dbReference>
<reference evidence="2" key="1">
    <citation type="submission" date="2021-02" db="EMBL/GenBank/DDBJ databases">
        <authorList>
            <person name="Dougan E. K."/>
            <person name="Rhodes N."/>
            <person name="Thang M."/>
            <person name="Chan C."/>
        </authorList>
    </citation>
    <scope>NUCLEOTIDE SEQUENCE</scope>
</reference>
<organism evidence="2 3">
    <name type="scientific">Polarella glacialis</name>
    <name type="common">Dinoflagellate</name>
    <dbReference type="NCBI Taxonomy" id="89957"/>
    <lineage>
        <taxon>Eukaryota</taxon>
        <taxon>Sar</taxon>
        <taxon>Alveolata</taxon>
        <taxon>Dinophyceae</taxon>
        <taxon>Suessiales</taxon>
        <taxon>Suessiaceae</taxon>
        <taxon>Polarella</taxon>
    </lineage>
</organism>
<name>A0A813FKK8_POLGL</name>
<dbReference type="OMA" id="FVEIHSY"/>
<evidence type="ECO:0000313" key="2">
    <source>
        <dbReference type="EMBL" id="CAE8611098.1"/>
    </source>
</evidence>
<evidence type="ECO:0000256" key="1">
    <source>
        <dbReference type="SAM" id="MobiDB-lite"/>
    </source>
</evidence>
<evidence type="ECO:0008006" key="4">
    <source>
        <dbReference type="Google" id="ProtNLM"/>
    </source>
</evidence>
<protein>
    <recommendedName>
        <fullName evidence="4">N-formylglutamate amidohydrolase</fullName>
    </recommendedName>
</protein>
<dbReference type="AlphaFoldDB" id="A0A813FKK8"/>
<dbReference type="Proteomes" id="UP000654075">
    <property type="component" value="Unassembled WGS sequence"/>
</dbReference>
<accession>A0A813FKK8</accession>
<sequence length="360" mass="38312">MSFPKPPASRPLGEQPGTGPVLLVAPHAPAELSAAAAFVDDTDAVQAALAEHVENWHDLGSGVALQAAAALLRAPALWPILPRGLMDLNRGWQGRAEEQESLFGKGALDEWVASHLKEGAGPVLQDWYRASLAQIRTAAGEAGVRGFVEIHSYGDLGSTYDRRCGGRPVRRAEAAIVCATPWATAYPVGLARLLPGDLRGTPWSLQQQLGEALGRHGFELGPSPYPAQGPWCLSARFLAARWFEWLGRQGQLPAETAAHLAELAWTDEHDAAMEAAATGRAPELPPLLGVRSLASSMAEWSHEAGRLGDAFVRGSSCFTLVVEMRNDREAESGLFGQAVAEGLRKFLELPSVVGKSSGKG</sequence>
<proteinExistence type="predicted"/>
<gene>
    <name evidence="2" type="ORF">PGLA1383_LOCUS28908</name>
</gene>
<evidence type="ECO:0000313" key="3">
    <source>
        <dbReference type="Proteomes" id="UP000654075"/>
    </source>
</evidence>
<comment type="caution">
    <text evidence="2">The sequence shown here is derived from an EMBL/GenBank/DDBJ whole genome shotgun (WGS) entry which is preliminary data.</text>
</comment>